<evidence type="ECO:0000313" key="2">
    <source>
        <dbReference type="Proteomes" id="UP000271098"/>
    </source>
</evidence>
<name>A0A183D828_9BILA</name>
<protein>
    <submittedName>
        <fullName evidence="3">Phage tail tape measure protein</fullName>
    </submittedName>
</protein>
<organism evidence="3">
    <name type="scientific">Gongylonema pulchrum</name>
    <dbReference type="NCBI Taxonomy" id="637853"/>
    <lineage>
        <taxon>Eukaryota</taxon>
        <taxon>Metazoa</taxon>
        <taxon>Ecdysozoa</taxon>
        <taxon>Nematoda</taxon>
        <taxon>Chromadorea</taxon>
        <taxon>Rhabditida</taxon>
        <taxon>Spirurina</taxon>
        <taxon>Spiruromorpha</taxon>
        <taxon>Spiruroidea</taxon>
        <taxon>Gongylonematidae</taxon>
        <taxon>Gongylonema</taxon>
    </lineage>
</organism>
<gene>
    <name evidence="1" type="ORF">GPUH_LOCUS4870</name>
</gene>
<dbReference type="WBParaSite" id="GPUH_0000487601-mRNA-1">
    <property type="protein sequence ID" value="GPUH_0000487601-mRNA-1"/>
    <property type="gene ID" value="GPUH_0000487601"/>
</dbReference>
<dbReference type="OrthoDB" id="5868596at2759"/>
<reference evidence="1 2" key="2">
    <citation type="submission" date="2018-11" db="EMBL/GenBank/DDBJ databases">
        <authorList>
            <consortium name="Pathogen Informatics"/>
        </authorList>
    </citation>
    <scope>NUCLEOTIDE SEQUENCE [LARGE SCALE GENOMIC DNA]</scope>
</reference>
<accession>A0A183D828</accession>
<evidence type="ECO:0000313" key="3">
    <source>
        <dbReference type="WBParaSite" id="GPUH_0000487601-mRNA-1"/>
    </source>
</evidence>
<dbReference type="EMBL" id="UYRT01009631">
    <property type="protein sequence ID" value="VDK47798.1"/>
    <property type="molecule type" value="Genomic_DNA"/>
</dbReference>
<evidence type="ECO:0000313" key="1">
    <source>
        <dbReference type="EMBL" id="VDK47798.1"/>
    </source>
</evidence>
<reference evidence="3" key="1">
    <citation type="submission" date="2016-06" db="UniProtKB">
        <authorList>
            <consortium name="WormBaseParasite"/>
        </authorList>
    </citation>
    <scope>IDENTIFICATION</scope>
</reference>
<keyword evidence="2" id="KW-1185">Reference proteome</keyword>
<sequence length="61" mass="6622">MSAKFGGALMNMIGDFANMSRIPDFNTKSDERLRNSAHATARAVDRRHSLNLAVGVSASEQ</sequence>
<dbReference type="Proteomes" id="UP000271098">
    <property type="component" value="Unassembled WGS sequence"/>
</dbReference>
<dbReference type="AlphaFoldDB" id="A0A183D828"/>
<proteinExistence type="predicted"/>